<dbReference type="GO" id="GO:0005524">
    <property type="term" value="F:ATP binding"/>
    <property type="evidence" value="ECO:0007669"/>
    <property type="project" value="UniProtKB-KW"/>
</dbReference>
<dbReference type="InterPro" id="IPR016197">
    <property type="entry name" value="Chromo-like_dom_sf"/>
</dbReference>
<dbReference type="CDD" id="cd18659">
    <property type="entry name" value="CD2_tandem"/>
    <property type="match status" value="1"/>
</dbReference>
<evidence type="ECO:0000256" key="4">
    <source>
        <dbReference type="ARBA" id="ARBA00022741"/>
    </source>
</evidence>
<dbReference type="EMBL" id="CAHR02000045">
    <property type="protein sequence ID" value="CCG81568.1"/>
    <property type="molecule type" value="Genomic_DNA"/>
</dbReference>
<evidence type="ECO:0000256" key="1">
    <source>
        <dbReference type="ARBA" id="ARBA00004123"/>
    </source>
</evidence>
<sequence length="1386" mass="157444">MSSVAGQQVPRSNGLDFEESDSDDDDLAAGLERELEGKNTQDASLDMDDASESDFQAGENSITSDQDDDDEDYVLTTNTSKPRRARVVLDESSGSEYGGKSKRKKPSIASVPKPAPQDDSDSDYAVGPTKKRRKLQQPKISRRTSEESDQVFRRGNINYADAESDVDNADLLVSDESDVEYSYVVEPEIQDSIELVLDHQRLKSDGSDDDSDSKELRPRQNVEYRIKWQGLSHLHNTWQTYSELQGYKGAKRLDNYIKQYILSYNAIREDPSTTREDIEAMDIERERRKEALEEYKSVDRIVASRPGDEETEYFVKWKQLYYDSCTWEKESDISENAQACIDSFLDRKNSAISPGNSQHYTATNRPSFKKLESQPAYIKGGELRDFQLTGVNWMAYLWSKNENGILADEMGLGKTVQTVSFLSYLVHSMKMTGPFLVIVPLSTVPAWQETLALWTADLNCITYLGNTKARQVIRDYEWFQPGSRPPKAKFNILLTTYEYILKDRAELNTIKWQYMAIDEAHRLKNDESQLYAALREFRTANRLLITGTPLQNNIKELAALIDFLMPNKFEIAQEINFENPDEQQEEYIRDLHKRLQPFILRRLKKDVEKSLPSKSERILRVELADMQQQYYKNILTRNYSALNAAGGPGAQHNLLNVMAELKKASNHPYLFDGSEQTWMEGVQGGDNSRDDILRGMVMNSGKMILLDKLLTRLKKEGHRVLIFSQMVRMLDILSDYLSLRGLPFQRLDGTVPAATRRIAIDHYNAPGSPDFVFLLSTRAGGLGINLMTADTVIIFDSDWNPQADLQAMARAHRIGQKNHVMVYRMVSKDTIEEDVLEKARRKMILEYAIISLGVTDKSHLPKQKDGLSTNELSEILKFGASTMFKANDNQKKLEALDLDDVLEHAEDHDTTGEVGGASMGGEEFLKQFEVTDYKADVTWDDIIPAEERARIKELEKKRQEEQFLEDQKNGALGRKRTQTNNQFVDNLPPEPGRKQPTKRGNPRERGPTEKEFRHIYRAILKYGHPDHRWDTVMAEADVLELNQEKVKEAVDKLFKACKQGIRDLEAREKATTQSTTTKKPKKALLLEINGVKNVNAETFLQRAHDLHVLHEMVKDKNPKSFRLTEAVKSTSGWTTSWGVREDSMLLFGIDRYGFGSWSAIMADEELDMAGKFFLEENKDSKDTPGAVHLVRRGEYLLGVISEALEAKKNGDIRKFAVKDPSKSKINRARERDSSSPIPLKKKSSTSGTKAAKKSAPSKIVHHDKATNGKPSPLASKSLKNDVDENGSGSEYESMNEEDCKATMHPVKKSLKRLKREAGELSGPELVSMMKSCLLEIGAFIDKQTKAHPGKPQLAKHLWVFTSYFWPKSVSHKKILKIYEKMASKEG</sequence>
<evidence type="ECO:0000313" key="14">
    <source>
        <dbReference type="Proteomes" id="UP000013776"/>
    </source>
</evidence>
<keyword evidence="6" id="KW-0067">ATP-binding</keyword>
<comment type="subcellular location">
    <subcellularLocation>
        <location evidence="1">Nucleus</location>
    </subcellularLocation>
</comment>
<name>R4XE09_TAPDE</name>
<dbReference type="InterPro" id="IPR001650">
    <property type="entry name" value="Helicase_C-like"/>
</dbReference>
<dbReference type="Gene3D" id="3.40.50.10810">
    <property type="entry name" value="Tandem AAA-ATPase domain"/>
    <property type="match status" value="1"/>
</dbReference>
<evidence type="ECO:0000259" key="12">
    <source>
        <dbReference type="PROSITE" id="PS51194"/>
    </source>
</evidence>
<dbReference type="CDD" id="cd17993">
    <property type="entry name" value="DEXHc_CHD1_2"/>
    <property type="match status" value="1"/>
</dbReference>
<evidence type="ECO:0000256" key="5">
    <source>
        <dbReference type="ARBA" id="ARBA00022801"/>
    </source>
</evidence>
<dbReference type="FunFam" id="3.40.50.10810:FF:000007">
    <property type="entry name" value="Chromodomain-helicase-DNA-binding protein 2 isoform 1"/>
    <property type="match status" value="1"/>
</dbReference>
<dbReference type="CDD" id="cd18793">
    <property type="entry name" value="SF2_C_SNF"/>
    <property type="match status" value="1"/>
</dbReference>
<dbReference type="PROSITE" id="PS50013">
    <property type="entry name" value="CHROMO_2"/>
    <property type="match status" value="2"/>
</dbReference>
<dbReference type="InterPro" id="IPR027417">
    <property type="entry name" value="P-loop_NTPase"/>
</dbReference>
<dbReference type="GO" id="GO:0010468">
    <property type="term" value="P:regulation of gene expression"/>
    <property type="evidence" value="ECO:0007669"/>
    <property type="project" value="UniProtKB-ARBA"/>
</dbReference>
<dbReference type="GO" id="GO:0034728">
    <property type="term" value="P:nucleosome organization"/>
    <property type="evidence" value="ECO:0007669"/>
    <property type="project" value="TreeGrafter"/>
</dbReference>
<gene>
    <name evidence="13" type="ORF">TAPDE_001417</name>
</gene>
<evidence type="ECO:0000259" key="10">
    <source>
        <dbReference type="PROSITE" id="PS50013"/>
    </source>
</evidence>
<feature type="compositionally biased region" description="Basic and acidic residues" evidence="9">
    <location>
        <begin position="1218"/>
        <end position="1233"/>
    </location>
</feature>
<dbReference type="InterPro" id="IPR000953">
    <property type="entry name" value="Chromo/chromo_shadow_dom"/>
</dbReference>
<dbReference type="InterPro" id="IPR023780">
    <property type="entry name" value="Chromo_domain"/>
</dbReference>
<reference evidence="13 14" key="1">
    <citation type="journal article" date="2013" name="MBio">
        <title>Genome sequencing of the plant pathogen Taphrina deformans, the causal agent of peach leaf curl.</title>
        <authorList>
            <person name="Cisse O.H."/>
            <person name="Almeida J.M.G.C.F."/>
            <person name="Fonseca A."/>
            <person name="Kumar A.A."/>
            <person name="Salojaervi J."/>
            <person name="Overmyer K."/>
            <person name="Hauser P.M."/>
            <person name="Pagni M."/>
        </authorList>
    </citation>
    <scope>NUCLEOTIDE SEQUENCE [LARGE SCALE GENOMIC DNA]</scope>
    <source>
        <strain evidence="14">PYCC 5710 / ATCC 11124 / CBS 356.35 / IMI 108563 / JCM 9778 / NBRC 8474</strain>
    </source>
</reference>
<keyword evidence="5" id="KW-0378">Hydrolase</keyword>
<evidence type="ECO:0000256" key="2">
    <source>
        <dbReference type="ARBA" id="ARBA00007025"/>
    </source>
</evidence>
<dbReference type="SMART" id="SM00487">
    <property type="entry name" value="DEXDc"/>
    <property type="match status" value="1"/>
</dbReference>
<keyword evidence="14" id="KW-1185">Reference proteome</keyword>
<dbReference type="SUPFAM" id="SSF54160">
    <property type="entry name" value="Chromo domain-like"/>
    <property type="match status" value="2"/>
</dbReference>
<feature type="region of interest" description="Disordered" evidence="9">
    <location>
        <begin position="958"/>
        <end position="1009"/>
    </location>
</feature>
<dbReference type="FunFam" id="3.40.50.300:FF:000130">
    <property type="entry name" value="Chromodomain-helicase-DNA-binding protein 2 isoform 1"/>
    <property type="match status" value="1"/>
</dbReference>
<dbReference type="GO" id="GO:0005634">
    <property type="term" value="C:nucleus"/>
    <property type="evidence" value="ECO:0007669"/>
    <property type="project" value="UniProtKB-SubCell"/>
</dbReference>
<dbReference type="PANTHER" id="PTHR45623:SF14">
    <property type="entry name" value="CHROMODOMAIN-HELICASE-DNA-BINDING PROTEIN 1"/>
    <property type="match status" value="1"/>
</dbReference>
<dbReference type="Pfam" id="PF00176">
    <property type="entry name" value="SNF2-rel_dom"/>
    <property type="match status" value="1"/>
</dbReference>
<organism evidence="13 14">
    <name type="scientific">Taphrina deformans (strain PYCC 5710 / ATCC 11124 / CBS 356.35 / IMI 108563 / JCM 9778 / NBRC 8474)</name>
    <name type="common">Peach leaf curl fungus</name>
    <name type="synonym">Lalaria deformans</name>
    <dbReference type="NCBI Taxonomy" id="1097556"/>
    <lineage>
        <taxon>Eukaryota</taxon>
        <taxon>Fungi</taxon>
        <taxon>Dikarya</taxon>
        <taxon>Ascomycota</taxon>
        <taxon>Taphrinomycotina</taxon>
        <taxon>Taphrinomycetes</taxon>
        <taxon>Taphrinales</taxon>
        <taxon>Taphrinaceae</taxon>
        <taxon>Taphrina</taxon>
    </lineage>
</organism>
<comment type="similarity">
    <text evidence="2">Belongs to the SNF2/RAD54 helicase family.</text>
</comment>
<dbReference type="PROSITE" id="PS51192">
    <property type="entry name" value="HELICASE_ATP_BIND_1"/>
    <property type="match status" value="1"/>
</dbReference>
<dbReference type="InterPro" id="IPR038718">
    <property type="entry name" value="SNF2-like_sf"/>
</dbReference>
<dbReference type="Gene3D" id="2.40.50.40">
    <property type="match status" value="2"/>
</dbReference>
<dbReference type="Pfam" id="PF00271">
    <property type="entry name" value="Helicase_C"/>
    <property type="match status" value="1"/>
</dbReference>
<feature type="domain" description="Chromo" evidence="10">
    <location>
        <begin position="296"/>
        <end position="356"/>
    </location>
</feature>
<dbReference type="Gene3D" id="1.10.10.60">
    <property type="entry name" value="Homeodomain-like"/>
    <property type="match status" value="1"/>
</dbReference>
<dbReference type="SMART" id="SM01176">
    <property type="entry name" value="DUF4208"/>
    <property type="match status" value="1"/>
</dbReference>
<dbReference type="OrthoDB" id="5857104at2759"/>
<keyword evidence="7" id="KW-0238">DNA-binding</keyword>
<dbReference type="GO" id="GO:0016887">
    <property type="term" value="F:ATP hydrolysis activity"/>
    <property type="evidence" value="ECO:0007669"/>
    <property type="project" value="TreeGrafter"/>
</dbReference>
<dbReference type="GO" id="GO:0042393">
    <property type="term" value="F:histone binding"/>
    <property type="evidence" value="ECO:0007669"/>
    <property type="project" value="TreeGrafter"/>
</dbReference>
<dbReference type="InterPro" id="IPR000330">
    <property type="entry name" value="SNF2_N"/>
</dbReference>
<dbReference type="STRING" id="1097556.R4XE09"/>
<dbReference type="eggNOG" id="KOG0384">
    <property type="taxonomic scope" value="Eukaryota"/>
</dbReference>
<proteinExistence type="inferred from homology"/>
<dbReference type="Pfam" id="PF00385">
    <property type="entry name" value="Chromo"/>
    <property type="match status" value="2"/>
</dbReference>
<evidence type="ECO:0000256" key="8">
    <source>
        <dbReference type="ARBA" id="ARBA00023242"/>
    </source>
</evidence>
<feature type="region of interest" description="Disordered" evidence="9">
    <location>
        <begin position="1218"/>
        <end position="1302"/>
    </location>
</feature>
<feature type="compositionally biased region" description="Low complexity" evidence="9">
    <location>
        <begin position="1234"/>
        <end position="1258"/>
    </location>
</feature>
<keyword evidence="4" id="KW-0547">Nucleotide-binding</keyword>
<dbReference type="GO" id="GO:0004386">
    <property type="term" value="F:helicase activity"/>
    <property type="evidence" value="ECO:0007669"/>
    <property type="project" value="UniProtKB-KW"/>
</dbReference>
<feature type="compositionally biased region" description="Polar residues" evidence="9">
    <location>
        <begin position="1"/>
        <end position="11"/>
    </location>
</feature>
<dbReference type="InterPro" id="IPR056302">
    <property type="entry name" value="CHD1-2/Hrp3_HTH"/>
</dbReference>
<dbReference type="GO" id="GO:0140658">
    <property type="term" value="F:ATP-dependent chromatin remodeler activity"/>
    <property type="evidence" value="ECO:0007669"/>
    <property type="project" value="TreeGrafter"/>
</dbReference>
<dbReference type="Gene3D" id="6.10.140.1440">
    <property type="match status" value="1"/>
</dbReference>
<evidence type="ECO:0000313" key="13">
    <source>
        <dbReference type="EMBL" id="CCG81568.1"/>
    </source>
</evidence>
<keyword evidence="13" id="KW-0347">Helicase</keyword>
<evidence type="ECO:0000256" key="6">
    <source>
        <dbReference type="ARBA" id="ARBA00022840"/>
    </source>
</evidence>
<dbReference type="Pfam" id="PF23588">
    <property type="entry name" value="HTH_CHD1_Hrp3"/>
    <property type="match status" value="1"/>
</dbReference>
<evidence type="ECO:0000256" key="3">
    <source>
        <dbReference type="ARBA" id="ARBA00022737"/>
    </source>
</evidence>
<dbReference type="Proteomes" id="UP000013776">
    <property type="component" value="Unassembled WGS sequence"/>
</dbReference>
<accession>R4XE09</accession>
<feature type="domain" description="Helicase ATP-binding" evidence="11">
    <location>
        <begin position="395"/>
        <end position="567"/>
    </location>
</feature>
<dbReference type="GO" id="GO:0003677">
    <property type="term" value="F:DNA binding"/>
    <property type="evidence" value="ECO:0007669"/>
    <property type="project" value="UniProtKB-KW"/>
</dbReference>
<feature type="compositionally biased region" description="Basic and acidic residues" evidence="9">
    <location>
        <begin position="958"/>
        <end position="968"/>
    </location>
</feature>
<protein>
    <submittedName>
        <fullName evidence="13">ATP-dependent DNA helicase Hrp3</fullName>
    </submittedName>
</protein>
<dbReference type="GO" id="GO:0000785">
    <property type="term" value="C:chromatin"/>
    <property type="evidence" value="ECO:0007669"/>
    <property type="project" value="TreeGrafter"/>
</dbReference>
<dbReference type="InterPro" id="IPR049730">
    <property type="entry name" value="SNF2/RAD54-like_C"/>
</dbReference>
<dbReference type="SMART" id="SM00490">
    <property type="entry name" value="HELICc"/>
    <property type="match status" value="1"/>
</dbReference>
<dbReference type="SMART" id="SM00298">
    <property type="entry name" value="CHROMO"/>
    <property type="match status" value="2"/>
</dbReference>
<evidence type="ECO:0000259" key="11">
    <source>
        <dbReference type="PROSITE" id="PS51192"/>
    </source>
</evidence>
<evidence type="ECO:0000256" key="9">
    <source>
        <dbReference type="SAM" id="MobiDB-lite"/>
    </source>
</evidence>
<comment type="caution">
    <text evidence="13">The sequence shown here is derived from an EMBL/GenBank/DDBJ whole genome shotgun (WGS) entry which is preliminary data.</text>
</comment>
<evidence type="ECO:0000256" key="7">
    <source>
        <dbReference type="ARBA" id="ARBA00023125"/>
    </source>
</evidence>
<dbReference type="InterPro" id="IPR025260">
    <property type="entry name" value="CHD1-like_C"/>
</dbReference>
<dbReference type="InterPro" id="IPR014001">
    <property type="entry name" value="Helicase_ATP-bd"/>
</dbReference>
<dbReference type="GO" id="GO:0003682">
    <property type="term" value="F:chromatin binding"/>
    <property type="evidence" value="ECO:0007669"/>
    <property type="project" value="TreeGrafter"/>
</dbReference>
<feature type="region of interest" description="Disordered" evidence="9">
    <location>
        <begin position="1"/>
        <end position="151"/>
    </location>
</feature>
<keyword evidence="8" id="KW-0539">Nucleus</keyword>
<dbReference type="SUPFAM" id="SSF52540">
    <property type="entry name" value="P-loop containing nucleoside triphosphate hydrolases"/>
    <property type="match status" value="2"/>
</dbReference>
<feature type="compositionally biased region" description="Basic residues" evidence="9">
    <location>
        <begin position="129"/>
        <end position="142"/>
    </location>
</feature>
<feature type="compositionally biased region" description="Acidic residues" evidence="9">
    <location>
        <begin position="16"/>
        <end position="27"/>
    </location>
</feature>
<feature type="domain" description="Chromo" evidence="10">
    <location>
        <begin position="191"/>
        <end position="268"/>
    </location>
</feature>
<dbReference type="VEuPathDB" id="FungiDB:TAPDE_001417"/>
<dbReference type="PROSITE" id="PS51194">
    <property type="entry name" value="HELICASE_CTER"/>
    <property type="match status" value="1"/>
</dbReference>
<dbReference type="PANTHER" id="PTHR45623">
    <property type="entry name" value="CHROMODOMAIN-HELICASE-DNA-BINDING PROTEIN 3-RELATED-RELATED"/>
    <property type="match status" value="1"/>
</dbReference>
<keyword evidence="3" id="KW-0677">Repeat</keyword>
<feature type="domain" description="Helicase C-terminal" evidence="12">
    <location>
        <begin position="705"/>
        <end position="868"/>
    </location>
</feature>
<dbReference type="Gene3D" id="3.40.50.300">
    <property type="entry name" value="P-loop containing nucleotide triphosphate hydrolases"/>
    <property type="match status" value="1"/>
</dbReference>
<dbReference type="Pfam" id="PF13907">
    <property type="entry name" value="CHD1-like_C"/>
    <property type="match status" value="1"/>
</dbReference>